<gene>
    <name evidence="5" type="ORF">FWILDA_LOCUS1258</name>
</gene>
<evidence type="ECO:0000313" key="5">
    <source>
        <dbReference type="EMBL" id="CAI2163816.1"/>
    </source>
</evidence>
<evidence type="ECO:0000256" key="3">
    <source>
        <dbReference type="PROSITE-ProRule" id="PRU00267"/>
    </source>
</evidence>
<dbReference type="InterPro" id="IPR036910">
    <property type="entry name" value="HMG_box_dom_sf"/>
</dbReference>
<dbReference type="AlphaFoldDB" id="A0A9W4SE43"/>
<dbReference type="EMBL" id="CAMKVN010000114">
    <property type="protein sequence ID" value="CAI2163816.1"/>
    <property type="molecule type" value="Genomic_DNA"/>
</dbReference>
<dbReference type="InterPro" id="IPR009071">
    <property type="entry name" value="HMG_box_dom"/>
</dbReference>
<dbReference type="SUPFAM" id="SSF47095">
    <property type="entry name" value="HMG-box"/>
    <property type="match status" value="1"/>
</dbReference>
<keyword evidence="6" id="KW-1185">Reference proteome</keyword>
<evidence type="ECO:0000259" key="4">
    <source>
        <dbReference type="PROSITE" id="PS50118"/>
    </source>
</evidence>
<comment type="caution">
    <text evidence="5">The sequence shown here is derived from an EMBL/GenBank/DDBJ whole genome shotgun (WGS) entry which is preliminary data.</text>
</comment>
<dbReference type="Pfam" id="PF00505">
    <property type="entry name" value="HMG_box"/>
    <property type="match status" value="1"/>
</dbReference>
<dbReference type="GO" id="GO:0030154">
    <property type="term" value="P:cell differentiation"/>
    <property type="evidence" value="ECO:0007669"/>
    <property type="project" value="TreeGrafter"/>
</dbReference>
<dbReference type="SMART" id="SM00398">
    <property type="entry name" value="HMG"/>
    <property type="match status" value="1"/>
</dbReference>
<accession>A0A9W4SE43</accession>
<dbReference type="CDD" id="cd01389">
    <property type="entry name" value="HMG-box_ROX1-like"/>
    <property type="match status" value="1"/>
</dbReference>
<dbReference type="OrthoDB" id="6247875at2759"/>
<keyword evidence="2" id="KW-0804">Transcription</keyword>
<dbReference type="Gene3D" id="1.10.30.10">
    <property type="entry name" value="High mobility group box domain"/>
    <property type="match status" value="1"/>
</dbReference>
<dbReference type="GO" id="GO:0005634">
    <property type="term" value="C:nucleus"/>
    <property type="evidence" value="ECO:0007669"/>
    <property type="project" value="UniProtKB-UniRule"/>
</dbReference>
<feature type="domain" description="HMG box" evidence="4">
    <location>
        <begin position="72"/>
        <end position="139"/>
    </location>
</feature>
<keyword evidence="1 3" id="KW-0238">DNA-binding</keyword>
<dbReference type="PROSITE" id="PS50118">
    <property type="entry name" value="HMG_BOX_2"/>
    <property type="match status" value="1"/>
</dbReference>
<dbReference type="GO" id="GO:0001228">
    <property type="term" value="F:DNA-binding transcription activator activity, RNA polymerase II-specific"/>
    <property type="evidence" value="ECO:0007669"/>
    <property type="project" value="TreeGrafter"/>
</dbReference>
<dbReference type="Proteomes" id="UP001153678">
    <property type="component" value="Unassembled WGS sequence"/>
</dbReference>
<sequence>MHNVKAHPYNNPSYPYDTYFPNIPNAQHQRIPNSYQEIDLMVESFVRNNYAPTILPIKTLISPKAKPRRSNIPRPLNSFLIYRRDYQARLSKEAGRILPKVSQEAGALWKSEKDEVRNLYEKIADLAGEVHKLLFPNYEYRPNKSKRKRSAKPEMTDKDIGATPINLPLPNLQVSQVPLVISSFDEIDRNMCRVFKGPS</sequence>
<reference evidence="5" key="1">
    <citation type="submission" date="2022-08" db="EMBL/GenBank/DDBJ databases">
        <authorList>
            <person name="Kallberg Y."/>
            <person name="Tangrot J."/>
            <person name="Rosling A."/>
        </authorList>
    </citation>
    <scope>NUCLEOTIDE SEQUENCE</scope>
    <source>
        <strain evidence="5">Wild A</strain>
    </source>
</reference>
<proteinExistence type="predicted"/>
<protein>
    <submittedName>
        <fullName evidence="5">2682_t:CDS:1</fullName>
    </submittedName>
</protein>
<dbReference type="InterPro" id="IPR050140">
    <property type="entry name" value="SRY-related_HMG-box_TF-like"/>
</dbReference>
<evidence type="ECO:0000313" key="6">
    <source>
        <dbReference type="Proteomes" id="UP001153678"/>
    </source>
</evidence>
<dbReference type="GO" id="GO:0000978">
    <property type="term" value="F:RNA polymerase II cis-regulatory region sequence-specific DNA binding"/>
    <property type="evidence" value="ECO:0007669"/>
    <property type="project" value="TreeGrafter"/>
</dbReference>
<evidence type="ECO:0000256" key="1">
    <source>
        <dbReference type="ARBA" id="ARBA00023125"/>
    </source>
</evidence>
<evidence type="ECO:0000256" key="2">
    <source>
        <dbReference type="ARBA" id="ARBA00023163"/>
    </source>
</evidence>
<name>A0A9W4SE43_9GLOM</name>
<keyword evidence="3" id="KW-0539">Nucleus</keyword>
<organism evidence="5 6">
    <name type="scientific">Funneliformis geosporum</name>
    <dbReference type="NCBI Taxonomy" id="1117311"/>
    <lineage>
        <taxon>Eukaryota</taxon>
        <taxon>Fungi</taxon>
        <taxon>Fungi incertae sedis</taxon>
        <taxon>Mucoromycota</taxon>
        <taxon>Glomeromycotina</taxon>
        <taxon>Glomeromycetes</taxon>
        <taxon>Glomerales</taxon>
        <taxon>Glomeraceae</taxon>
        <taxon>Funneliformis</taxon>
    </lineage>
</organism>
<feature type="DNA-binding region" description="HMG box" evidence="3">
    <location>
        <begin position="72"/>
        <end position="139"/>
    </location>
</feature>
<dbReference type="PANTHER" id="PTHR10270">
    <property type="entry name" value="SOX TRANSCRIPTION FACTOR"/>
    <property type="match status" value="1"/>
</dbReference>
<dbReference type="PANTHER" id="PTHR10270:SF161">
    <property type="entry name" value="SEX-DETERMINING REGION Y PROTEIN"/>
    <property type="match status" value="1"/>
</dbReference>